<reference evidence="1" key="1">
    <citation type="submission" date="2018-02" db="EMBL/GenBank/DDBJ databases">
        <title>Rhizophora mucronata_Transcriptome.</title>
        <authorList>
            <person name="Meera S.P."/>
            <person name="Sreeshan A."/>
            <person name="Augustine A."/>
        </authorList>
    </citation>
    <scope>NUCLEOTIDE SEQUENCE</scope>
    <source>
        <tissue evidence="1">Leaf</tissue>
    </source>
</reference>
<evidence type="ECO:0000313" key="1">
    <source>
        <dbReference type="EMBL" id="MBX65175.1"/>
    </source>
</evidence>
<organism evidence="1">
    <name type="scientific">Rhizophora mucronata</name>
    <name type="common">Asiatic mangrove</name>
    <dbReference type="NCBI Taxonomy" id="61149"/>
    <lineage>
        <taxon>Eukaryota</taxon>
        <taxon>Viridiplantae</taxon>
        <taxon>Streptophyta</taxon>
        <taxon>Embryophyta</taxon>
        <taxon>Tracheophyta</taxon>
        <taxon>Spermatophyta</taxon>
        <taxon>Magnoliopsida</taxon>
        <taxon>eudicotyledons</taxon>
        <taxon>Gunneridae</taxon>
        <taxon>Pentapetalae</taxon>
        <taxon>rosids</taxon>
        <taxon>fabids</taxon>
        <taxon>Malpighiales</taxon>
        <taxon>Rhizophoraceae</taxon>
        <taxon>Rhizophora</taxon>
    </lineage>
</organism>
<protein>
    <submittedName>
        <fullName evidence="1">Uncharacterized protein</fullName>
    </submittedName>
</protein>
<proteinExistence type="predicted"/>
<dbReference type="AlphaFoldDB" id="A0A2P2QE04"/>
<name>A0A2P2QE04_RHIMU</name>
<dbReference type="EMBL" id="GGEC01084691">
    <property type="protein sequence ID" value="MBX65175.1"/>
    <property type="molecule type" value="Transcribed_RNA"/>
</dbReference>
<sequence length="22" mass="2680">MLPLQMVQCLQQQGKKQFVYRI</sequence>
<accession>A0A2P2QE04</accession>